<keyword evidence="2" id="KW-1185">Reference proteome</keyword>
<accession>A0A0C3FLF6</accession>
<reference evidence="2" key="2">
    <citation type="submission" date="2015-01" db="EMBL/GenBank/DDBJ databases">
        <title>Evolutionary Origins and Diversification of the Mycorrhizal Mutualists.</title>
        <authorList>
            <consortium name="DOE Joint Genome Institute"/>
            <consortium name="Mycorrhizal Genomics Consortium"/>
            <person name="Kohler A."/>
            <person name="Kuo A."/>
            <person name="Nagy L.G."/>
            <person name="Floudas D."/>
            <person name="Copeland A."/>
            <person name="Barry K.W."/>
            <person name="Cichocki N."/>
            <person name="Veneault-Fourrey C."/>
            <person name="LaButti K."/>
            <person name="Lindquist E.A."/>
            <person name="Lipzen A."/>
            <person name="Lundell T."/>
            <person name="Morin E."/>
            <person name="Murat C."/>
            <person name="Riley R."/>
            <person name="Ohm R."/>
            <person name="Sun H."/>
            <person name="Tunlid A."/>
            <person name="Henrissat B."/>
            <person name="Grigoriev I.V."/>
            <person name="Hibbett D.S."/>
            <person name="Martin F."/>
        </authorList>
    </citation>
    <scope>NUCLEOTIDE SEQUENCE [LARGE SCALE GENOMIC DNA]</scope>
    <source>
        <strain evidence="2">F 1598</strain>
    </source>
</reference>
<dbReference type="EMBL" id="KN833004">
    <property type="protein sequence ID" value="KIM80331.1"/>
    <property type="molecule type" value="Genomic_DNA"/>
</dbReference>
<reference evidence="1 2" key="1">
    <citation type="submission" date="2014-04" db="EMBL/GenBank/DDBJ databases">
        <authorList>
            <consortium name="DOE Joint Genome Institute"/>
            <person name="Kuo A."/>
            <person name="Tarkka M."/>
            <person name="Buscot F."/>
            <person name="Kohler A."/>
            <person name="Nagy L.G."/>
            <person name="Floudas D."/>
            <person name="Copeland A."/>
            <person name="Barry K.W."/>
            <person name="Cichocki N."/>
            <person name="Veneault-Fourrey C."/>
            <person name="LaButti K."/>
            <person name="Lindquist E.A."/>
            <person name="Lipzen A."/>
            <person name="Lundell T."/>
            <person name="Morin E."/>
            <person name="Murat C."/>
            <person name="Sun H."/>
            <person name="Tunlid A."/>
            <person name="Henrissat B."/>
            <person name="Grigoriev I.V."/>
            <person name="Hibbett D.S."/>
            <person name="Martin F."/>
            <person name="Nordberg H.P."/>
            <person name="Cantor M.N."/>
            <person name="Hua S.X."/>
        </authorList>
    </citation>
    <scope>NUCLEOTIDE SEQUENCE [LARGE SCALE GENOMIC DNA]</scope>
    <source>
        <strain evidence="1 2">F 1598</strain>
    </source>
</reference>
<dbReference type="HOGENOM" id="CLU_2334412_0_0_1"/>
<dbReference type="InParanoid" id="A0A0C3FLF6"/>
<name>A0A0C3FLF6_PILCF</name>
<dbReference type="Proteomes" id="UP000054166">
    <property type="component" value="Unassembled WGS sequence"/>
</dbReference>
<organism evidence="1 2">
    <name type="scientific">Piloderma croceum (strain F 1598)</name>
    <dbReference type="NCBI Taxonomy" id="765440"/>
    <lineage>
        <taxon>Eukaryota</taxon>
        <taxon>Fungi</taxon>
        <taxon>Dikarya</taxon>
        <taxon>Basidiomycota</taxon>
        <taxon>Agaricomycotina</taxon>
        <taxon>Agaricomycetes</taxon>
        <taxon>Agaricomycetidae</taxon>
        <taxon>Atheliales</taxon>
        <taxon>Atheliaceae</taxon>
        <taxon>Piloderma</taxon>
    </lineage>
</organism>
<dbReference type="AlphaFoldDB" id="A0A0C3FLF6"/>
<protein>
    <submittedName>
        <fullName evidence="1">Uncharacterized protein</fullName>
    </submittedName>
</protein>
<proteinExistence type="predicted"/>
<gene>
    <name evidence="1" type="ORF">PILCRDRAFT_9529</name>
</gene>
<evidence type="ECO:0000313" key="2">
    <source>
        <dbReference type="Proteomes" id="UP000054166"/>
    </source>
</evidence>
<sequence length="98" mass="10763">MALFLTSSEFCFYSTYLFDSVCRITKRAVVSTTSSLKRNISLSLGVPDSESVTPSYHRGLICGRKANRKKGPSGKIRLGRHPDILDPNAISTVGRLKS</sequence>
<evidence type="ECO:0000313" key="1">
    <source>
        <dbReference type="EMBL" id="KIM80331.1"/>
    </source>
</evidence>